<keyword evidence="4" id="KW-0819">tRNA processing</keyword>
<dbReference type="PANTHER" id="PTHR11082">
    <property type="entry name" value="TRNA-DIHYDROURIDINE SYNTHASE"/>
    <property type="match status" value="1"/>
</dbReference>
<evidence type="ECO:0000256" key="3">
    <source>
        <dbReference type="ARBA" id="ARBA00022643"/>
    </source>
</evidence>
<comment type="catalytic activity">
    <reaction evidence="11">
        <text>5,6-dihydrouridine(16) in tRNA + NADP(+) = uridine(16) in tRNA + NADPH + H(+)</text>
        <dbReference type="Rhea" id="RHEA:53376"/>
        <dbReference type="Rhea" id="RHEA-COMP:13543"/>
        <dbReference type="Rhea" id="RHEA-COMP:13544"/>
        <dbReference type="ChEBI" id="CHEBI:15378"/>
        <dbReference type="ChEBI" id="CHEBI:57783"/>
        <dbReference type="ChEBI" id="CHEBI:58349"/>
        <dbReference type="ChEBI" id="CHEBI:65315"/>
        <dbReference type="ChEBI" id="CHEBI:74443"/>
        <dbReference type="EC" id="1.3.1.88"/>
    </reaction>
    <physiologicalReaction direction="right-to-left" evidence="11">
        <dbReference type="Rhea" id="RHEA:53378"/>
    </physiologicalReaction>
</comment>
<keyword evidence="7" id="KW-0520">NAD</keyword>
<evidence type="ECO:0000256" key="9">
    <source>
        <dbReference type="ARBA" id="ARBA00038890"/>
    </source>
</evidence>
<reference evidence="16 17" key="1">
    <citation type="journal article" date="2023" name="Commun. Biol.">
        <title>Genome analysis of Parmales, the sister group of diatoms, reveals the evolutionary specialization of diatoms from phago-mixotrophs to photoautotrophs.</title>
        <authorList>
            <person name="Ban H."/>
            <person name="Sato S."/>
            <person name="Yoshikawa S."/>
            <person name="Yamada K."/>
            <person name="Nakamura Y."/>
            <person name="Ichinomiya M."/>
            <person name="Sato N."/>
            <person name="Blanc-Mathieu R."/>
            <person name="Endo H."/>
            <person name="Kuwata A."/>
            <person name="Ogata H."/>
        </authorList>
    </citation>
    <scope>NUCLEOTIDE SEQUENCE [LARGE SCALE GENOMIC DNA]</scope>
</reference>
<comment type="cofactor">
    <cofactor evidence="1">
        <name>FMN</name>
        <dbReference type="ChEBI" id="CHEBI:58210"/>
    </cofactor>
</comment>
<name>A0ABQ6MJM5_9STRA</name>
<comment type="catalytic activity">
    <reaction evidence="13">
        <text>5,6-dihydrouridine(17) in tRNA + NADP(+) = uridine(17) in tRNA + NADPH + H(+)</text>
        <dbReference type="Rhea" id="RHEA:53368"/>
        <dbReference type="Rhea" id="RHEA-COMP:13541"/>
        <dbReference type="Rhea" id="RHEA-COMP:13542"/>
        <dbReference type="ChEBI" id="CHEBI:15378"/>
        <dbReference type="ChEBI" id="CHEBI:57783"/>
        <dbReference type="ChEBI" id="CHEBI:58349"/>
        <dbReference type="ChEBI" id="CHEBI:65315"/>
        <dbReference type="ChEBI" id="CHEBI:74443"/>
        <dbReference type="EC" id="1.3.1.88"/>
    </reaction>
    <physiologicalReaction direction="right-to-left" evidence="13">
        <dbReference type="Rhea" id="RHEA:53370"/>
    </physiologicalReaction>
</comment>
<keyword evidence="17" id="KW-1185">Reference proteome</keyword>
<protein>
    <recommendedName>
        <fullName evidence="9">tRNA-dihydrouridine(16/17) synthase [NAD(P)(+)]</fullName>
        <ecNumber evidence="9">1.3.1.88</ecNumber>
    </recommendedName>
</protein>
<evidence type="ECO:0000256" key="8">
    <source>
        <dbReference type="ARBA" id="ARBA00038313"/>
    </source>
</evidence>
<dbReference type="CDD" id="cd02801">
    <property type="entry name" value="DUS_like_FMN"/>
    <property type="match status" value="1"/>
</dbReference>
<evidence type="ECO:0000259" key="15">
    <source>
        <dbReference type="Pfam" id="PF01207"/>
    </source>
</evidence>
<organism evidence="16 17">
    <name type="scientific">Tetraparma gracilis</name>
    <dbReference type="NCBI Taxonomy" id="2962635"/>
    <lineage>
        <taxon>Eukaryota</taxon>
        <taxon>Sar</taxon>
        <taxon>Stramenopiles</taxon>
        <taxon>Ochrophyta</taxon>
        <taxon>Bolidophyceae</taxon>
        <taxon>Parmales</taxon>
        <taxon>Triparmaceae</taxon>
        <taxon>Tetraparma</taxon>
    </lineage>
</organism>
<dbReference type="SUPFAM" id="SSF51395">
    <property type="entry name" value="FMN-linked oxidoreductases"/>
    <property type="match status" value="1"/>
</dbReference>
<evidence type="ECO:0000256" key="4">
    <source>
        <dbReference type="ARBA" id="ARBA00022694"/>
    </source>
</evidence>
<evidence type="ECO:0000256" key="14">
    <source>
        <dbReference type="SAM" id="MobiDB-lite"/>
    </source>
</evidence>
<dbReference type="EMBL" id="BRYB01002930">
    <property type="protein sequence ID" value="GMI27681.1"/>
    <property type="molecule type" value="Genomic_DNA"/>
</dbReference>
<dbReference type="Gene3D" id="3.20.20.70">
    <property type="entry name" value="Aldolase class I"/>
    <property type="match status" value="1"/>
</dbReference>
<dbReference type="PROSITE" id="PS01136">
    <property type="entry name" value="UPF0034"/>
    <property type="match status" value="1"/>
</dbReference>
<gene>
    <name evidence="16" type="ORF">TeGR_g10226</name>
</gene>
<evidence type="ECO:0000256" key="6">
    <source>
        <dbReference type="ARBA" id="ARBA00023002"/>
    </source>
</evidence>
<sequence>MVAHSELAFRTLAFEHGATLAYTPMMHAKHFAASANYRSGNFDFDPSIEGAAHGRPVIAQIAANDPELASQAVRILASTGVDGIDLNLGCPQGIARKGNYGAFLLPQTSKVEAVLSAMVAASDGVPITAKVRIQDDLESTLRICKAIQSTGVSLLTVHGRTRENNKTNLSPASHEAIRAVVESLDIPVVANGGVERPEDVPAILESTGAAGVMSSEKLLELPSLFAPGAVGDAELTELEVMERQLALTREYLVIAAEHFPISYGGAGGANCVKSHVFKMMYRLLDLPPCHGLRAKLGGMKDRNYDVSNVAAVVEEVAALLHDERRPLLTNESVSWYRRHRRPQAPPPTIGSVGTMSERKARIRERVEKLRADRITTAATD</sequence>
<comment type="catalytic activity">
    <reaction evidence="10">
        <text>5,6-dihydrouridine(17) in tRNA + NAD(+) = uridine(17) in tRNA + NADH + H(+)</text>
        <dbReference type="Rhea" id="RHEA:53372"/>
        <dbReference type="Rhea" id="RHEA-COMP:13541"/>
        <dbReference type="Rhea" id="RHEA-COMP:13542"/>
        <dbReference type="ChEBI" id="CHEBI:15378"/>
        <dbReference type="ChEBI" id="CHEBI:57540"/>
        <dbReference type="ChEBI" id="CHEBI:57945"/>
        <dbReference type="ChEBI" id="CHEBI:65315"/>
        <dbReference type="ChEBI" id="CHEBI:74443"/>
        <dbReference type="EC" id="1.3.1.88"/>
    </reaction>
    <physiologicalReaction direction="right-to-left" evidence="10">
        <dbReference type="Rhea" id="RHEA:53374"/>
    </physiologicalReaction>
</comment>
<evidence type="ECO:0000313" key="16">
    <source>
        <dbReference type="EMBL" id="GMI27681.1"/>
    </source>
</evidence>
<dbReference type="InterPro" id="IPR035587">
    <property type="entry name" value="DUS-like_FMN-bd"/>
</dbReference>
<keyword evidence="2" id="KW-0285">Flavoprotein</keyword>
<evidence type="ECO:0000256" key="12">
    <source>
        <dbReference type="ARBA" id="ARBA00048934"/>
    </source>
</evidence>
<comment type="catalytic activity">
    <reaction evidence="12">
        <text>5,6-dihydrouridine(16) in tRNA + NAD(+) = uridine(16) in tRNA + NADH + H(+)</text>
        <dbReference type="Rhea" id="RHEA:53380"/>
        <dbReference type="Rhea" id="RHEA-COMP:13543"/>
        <dbReference type="Rhea" id="RHEA-COMP:13544"/>
        <dbReference type="ChEBI" id="CHEBI:15378"/>
        <dbReference type="ChEBI" id="CHEBI:57540"/>
        <dbReference type="ChEBI" id="CHEBI:57945"/>
        <dbReference type="ChEBI" id="CHEBI:65315"/>
        <dbReference type="ChEBI" id="CHEBI:74443"/>
        <dbReference type="EC" id="1.3.1.88"/>
    </reaction>
    <physiologicalReaction direction="right-to-left" evidence="12">
        <dbReference type="Rhea" id="RHEA:53382"/>
    </physiologicalReaction>
</comment>
<dbReference type="EC" id="1.3.1.88" evidence="9"/>
<comment type="caution">
    <text evidence="16">The sequence shown here is derived from an EMBL/GenBank/DDBJ whole genome shotgun (WGS) entry which is preliminary data.</text>
</comment>
<dbReference type="Proteomes" id="UP001165060">
    <property type="component" value="Unassembled WGS sequence"/>
</dbReference>
<evidence type="ECO:0000256" key="7">
    <source>
        <dbReference type="ARBA" id="ARBA00023027"/>
    </source>
</evidence>
<evidence type="ECO:0000256" key="10">
    <source>
        <dbReference type="ARBA" id="ARBA00047287"/>
    </source>
</evidence>
<evidence type="ECO:0000313" key="17">
    <source>
        <dbReference type="Proteomes" id="UP001165060"/>
    </source>
</evidence>
<evidence type="ECO:0000256" key="1">
    <source>
        <dbReference type="ARBA" id="ARBA00001917"/>
    </source>
</evidence>
<evidence type="ECO:0000256" key="5">
    <source>
        <dbReference type="ARBA" id="ARBA00022857"/>
    </source>
</evidence>
<dbReference type="InterPro" id="IPR018517">
    <property type="entry name" value="tRNA_hU_synthase_CS"/>
</dbReference>
<dbReference type="InterPro" id="IPR013785">
    <property type="entry name" value="Aldolase_TIM"/>
</dbReference>
<comment type="similarity">
    <text evidence="8">Belongs to the Dus family. Dus1 subfamily.</text>
</comment>
<accession>A0ABQ6MJM5</accession>
<evidence type="ECO:0000256" key="2">
    <source>
        <dbReference type="ARBA" id="ARBA00022630"/>
    </source>
</evidence>
<dbReference type="Pfam" id="PF01207">
    <property type="entry name" value="Dus"/>
    <property type="match status" value="1"/>
</dbReference>
<keyword evidence="3" id="KW-0288">FMN</keyword>
<evidence type="ECO:0000256" key="11">
    <source>
        <dbReference type="ARBA" id="ARBA00047652"/>
    </source>
</evidence>
<proteinExistence type="inferred from homology"/>
<keyword evidence="6" id="KW-0560">Oxidoreductase</keyword>
<dbReference type="PANTHER" id="PTHR11082:SF5">
    <property type="entry name" value="TRNA-DIHYDROURIDINE(16_17) SYNTHASE [NAD(P)(+)]-LIKE"/>
    <property type="match status" value="1"/>
</dbReference>
<feature type="domain" description="DUS-like FMN-binding" evidence="15">
    <location>
        <begin position="1"/>
        <end position="226"/>
    </location>
</feature>
<feature type="region of interest" description="Disordered" evidence="14">
    <location>
        <begin position="338"/>
        <end position="358"/>
    </location>
</feature>
<evidence type="ECO:0000256" key="13">
    <source>
        <dbReference type="ARBA" id="ARBA00049467"/>
    </source>
</evidence>
<keyword evidence="5" id="KW-0521">NADP</keyword>